<dbReference type="AlphaFoldDB" id="A0A521EE03"/>
<proteinExistence type="predicted"/>
<evidence type="ECO:0000313" key="1">
    <source>
        <dbReference type="EMBL" id="SMO82062.1"/>
    </source>
</evidence>
<sequence>MNMNIATSFIVGGLLLISIITLNIQVSQFGNSSTLDITTKQRFETLTDLLENDIRKIGQDLPGGTQPFITLQEKTIRFRSDTFFGDDRPFSVVTWDFNDTKEYSASSNPNDFELTRQDNVPPASGANKEVFAVTHFKVSYLNHSGTEVANLPADQNLVRQIKIEFIMESEVPVMQNASGENVYEQLVYSKSFYPPNLQF</sequence>
<protein>
    <submittedName>
        <fullName evidence="1">Uncharacterized protein</fullName>
    </submittedName>
</protein>
<evidence type="ECO:0000313" key="2">
    <source>
        <dbReference type="Proteomes" id="UP000317557"/>
    </source>
</evidence>
<dbReference type="EMBL" id="FXTP01000011">
    <property type="protein sequence ID" value="SMO82062.1"/>
    <property type="molecule type" value="Genomic_DNA"/>
</dbReference>
<gene>
    <name evidence="1" type="ORF">SAMN06265219_111124</name>
</gene>
<dbReference type="Proteomes" id="UP000317557">
    <property type="component" value="Unassembled WGS sequence"/>
</dbReference>
<keyword evidence="2" id="KW-1185">Reference proteome</keyword>
<organism evidence="1 2">
    <name type="scientific">Gracilimonas mengyeensis</name>
    <dbReference type="NCBI Taxonomy" id="1302730"/>
    <lineage>
        <taxon>Bacteria</taxon>
        <taxon>Pseudomonadati</taxon>
        <taxon>Balneolota</taxon>
        <taxon>Balneolia</taxon>
        <taxon>Balneolales</taxon>
        <taxon>Balneolaceae</taxon>
        <taxon>Gracilimonas</taxon>
    </lineage>
</organism>
<name>A0A521EE03_9BACT</name>
<reference evidence="1 2" key="1">
    <citation type="submission" date="2017-05" db="EMBL/GenBank/DDBJ databases">
        <authorList>
            <person name="Varghese N."/>
            <person name="Submissions S."/>
        </authorList>
    </citation>
    <scope>NUCLEOTIDE SEQUENCE [LARGE SCALE GENOMIC DNA]</scope>
    <source>
        <strain evidence="1 2">DSM 21985</strain>
    </source>
</reference>
<accession>A0A521EE03</accession>